<organism evidence="1 2">
    <name type="scientific">Epilithonimonas hominis</name>
    <dbReference type="NCBI Taxonomy" id="420404"/>
    <lineage>
        <taxon>Bacteria</taxon>
        <taxon>Pseudomonadati</taxon>
        <taxon>Bacteroidota</taxon>
        <taxon>Flavobacteriia</taxon>
        <taxon>Flavobacteriales</taxon>
        <taxon>Weeksellaceae</taxon>
        <taxon>Chryseobacterium group</taxon>
        <taxon>Epilithonimonas</taxon>
    </lineage>
</organism>
<dbReference type="EMBL" id="FNWX01000006">
    <property type="protein sequence ID" value="SEH47966.1"/>
    <property type="molecule type" value="Genomic_DNA"/>
</dbReference>
<evidence type="ECO:0000313" key="2">
    <source>
        <dbReference type="Proteomes" id="UP000198555"/>
    </source>
</evidence>
<name>A0A1H6IHF9_9FLAO</name>
<accession>A0A1H6IHF9</accession>
<evidence type="ECO:0000313" key="1">
    <source>
        <dbReference type="EMBL" id="SEH47966.1"/>
    </source>
</evidence>
<dbReference type="AlphaFoldDB" id="A0A1H6IHF9"/>
<reference evidence="2" key="1">
    <citation type="submission" date="2016-10" db="EMBL/GenBank/DDBJ databases">
        <authorList>
            <person name="Varghese N."/>
            <person name="Submissions S."/>
        </authorList>
    </citation>
    <scope>NUCLEOTIDE SEQUENCE [LARGE SCALE GENOMIC DNA]</scope>
    <source>
        <strain evidence="2">DSM 19326</strain>
    </source>
</reference>
<protein>
    <submittedName>
        <fullName evidence="1">Uncharacterized protein</fullName>
    </submittedName>
</protein>
<sequence length="66" mass="7653">MRVCIYPKDVAVIMGYSEGHSRRILRQIKKNLDKDLKSKLSISEFCDYMNLPYDDVSKSLNPTSKI</sequence>
<dbReference type="RefSeq" id="WP_089768610.1">
    <property type="nucleotide sequence ID" value="NZ_FNWX01000006.1"/>
</dbReference>
<gene>
    <name evidence="1" type="ORF">SAMN05421793_10668</name>
</gene>
<proteinExistence type="predicted"/>
<dbReference type="Proteomes" id="UP000198555">
    <property type="component" value="Unassembled WGS sequence"/>
</dbReference>
<keyword evidence="2" id="KW-1185">Reference proteome</keyword>